<feature type="non-terminal residue" evidence="2">
    <location>
        <position position="63"/>
    </location>
</feature>
<keyword evidence="3" id="KW-1185">Reference proteome</keyword>
<comment type="caution">
    <text evidence="2">The sequence shown here is derived from an EMBL/GenBank/DDBJ whole genome shotgun (WGS) entry which is preliminary data.</text>
</comment>
<proteinExistence type="predicted"/>
<dbReference type="Proteomes" id="UP001153148">
    <property type="component" value="Unassembled WGS sequence"/>
</dbReference>
<name>A0ABN7PUT4_TIMPD</name>
<sequence length="63" mass="6866">MEVTRVLFILTSLCCVHISSVFQRLTRQCLSLIKGLAGDDDVKARMGAAGIAPLIVLAMNNYK</sequence>
<reference evidence="2" key="1">
    <citation type="submission" date="2021-03" db="EMBL/GenBank/DDBJ databases">
        <authorList>
            <person name="Tran Van P."/>
        </authorList>
    </citation>
    <scope>NUCLEOTIDE SEQUENCE</scope>
</reference>
<evidence type="ECO:0000256" key="1">
    <source>
        <dbReference type="SAM" id="SignalP"/>
    </source>
</evidence>
<accession>A0ABN7PUT4</accession>
<feature type="chain" id="PRO_5046765745" evidence="1">
    <location>
        <begin position="19"/>
        <end position="63"/>
    </location>
</feature>
<keyword evidence="1" id="KW-0732">Signal</keyword>
<evidence type="ECO:0000313" key="2">
    <source>
        <dbReference type="EMBL" id="CAG2069423.1"/>
    </source>
</evidence>
<organism evidence="2 3">
    <name type="scientific">Timema podura</name>
    <name type="common">Walking stick</name>
    <dbReference type="NCBI Taxonomy" id="61482"/>
    <lineage>
        <taxon>Eukaryota</taxon>
        <taxon>Metazoa</taxon>
        <taxon>Ecdysozoa</taxon>
        <taxon>Arthropoda</taxon>
        <taxon>Hexapoda</taxon>
        <taxon>Insecta</taxon>
        <taxon>Pterygota</taxon>
        <taxon>Neoptera</taxon>
        <taxon>Polyneoptera</taxon>
        <taxon>Phasmatodea</taxon>
        <taxon>Timematodea</taxon>
        <taxon>Timematoidea</taxon>
        <taxon>Timematidae</taxon>
        <taxon>Timema</taxon>
    </lineage>
</organism>
<evidence type="ECO:0000313" key="3">
    <source>
        <dbReference type="Proteomes" id="UP001153148"/>
    </source>
</evidence>
<feature type="signal peptide" evidence="1">
    <location>
        <begin position="1"/>
        <end position="18"/>
    </location>
</feature>
<gene>
    <name evidence="2" type="ORF">TPAB3V08_LOCUS16365</name>
</gene>
<protein>
    <submittedName>
        <fullName evidence="2">Uncharacterized protein</fullName>
    </submittedName>
</protein>
<dbReference type="EMBL" id="CAJPIN010138380">
    <property type="protein sequence ID" value="CAG2069423.1"/>
    <property type="molecule type" value="Genomic_DNA"/>
</dbReference>